<reference evidence="9" key="2">
    <citation type="submission" date="2023-06" db="EMBL/GenBank/DDBJ databases">
        <authorList>
            <consortium name="Lawrence Berkeley National Laboratory"/>
            <person name="Haridas S."/>
            <person name="Hensen N."/>
            <person name="Bonometti L."/>
            <person name="Westerberg I."/>
            <person name="Brannstrom I.O."/>
            <person name="Guillou S."/>
            <person name="Cros-Aarteil S."/>
            <person name="Calhoun S."/>
            <person name="Kuo A."/>
            <person name="Mondo S."/>
            <person name="Pangilinan J."/>
            <person name="Riley R."/>
            <person name="Labutti K."/>
            <person name="Andreopoulos B."/>
            <person name="Lipzen A."/>
            <person name="Chen C."/>
            <person name="Yanf M."/>
            <person name="Daum C."/>
            <person name="Ng V."/>
            <person name="Clum A."/>
            <person name="Steindorff A."/>
            <person name="Ohm R."/>
            <person name="Martin F."/>
            <person name="Silar P."/>
            <person name="Natvig D."/>
            <person name="Lalanne C."/>
            <person name="Gautier V."/>
            <person name="Ament-Velasquez S.L."/>
            <person name="Kruys A."/>
            <person name="Hutchinson M.I."/>
            <person name="Powell A.J."/>
            <person name="Barry K."/>
            <person name="Miller A.N."/>
            <person name="Grigoriev I.V."/>
            <person name="Debuchy R."/>
            <person name="Gladieux P."/>
            <person name="Thoren M.H."/>
            <person name="Johannesson H."/>
        </authorList>
    </citation>
    <scope>NUCLEOTIDE SEQUENCE</scope>
    <source>
        <strain evidence="9">CBS 958.72</strain>
    </source>
</reference>
<dbReference type="PANTHER" id="PTHR19854">
    <property type="entry name" value="TRANSDUCIN BETA-LIKE 3"/>
    <property type="match status" value="1"/>
</dbReference>
<accession>A0AAE0MXW5</accession>
<sequence length="381" mass="40752">KVDPAGHKAQVHAAAFVRANERLLTADAEGFVVVWDLTIMRPRALIAWKLAADDEPRLSTCLPLDSSPEPRPQPWILHMLEVNTMNFCSFAHCPAAPMLGPDSSERPEILIAVPNTLASEAIDIFHLPSQSRLHTVRLGDKNGMVMALALYSRARYQAKSHSQPVLSLDISPGRDYFLTSSADSVIAKTSTTGPNSGWPRHSSSSSSKQQRSSLGSASTGSSGRSGARRRRHYGPAPTNTGLCCGYAAKGVQHQALGPAEFEGAIRVYSAKTLKELAVLKWHQTGCYAAAFAEIEPGAGGGDGDEEAEITETPTPPRATANPDNSSGEVQTQVQGGGRSSGTLVPKLVALTVRDKRIRQAKTAHWLAAGSKDGKVSLWDIF</sequence>
<gene>
    <name evidence="9" type="ORF">B0T24DRAFT_644704</name>
</gene>
<feature type="repeat" description="WD" evidence="7">
    <location>
        <begin position="366"/>
        <end position="381"/>
    </location>
</feature>
<evidence type="ECO:0000313" key="9">
    <source>
        <dbReference type="EMBL" id="KAK3358304.1"/>
    </source>
</evidence>
<dbReference type="SUPFAM" id="SSF50998">
    <property type="entry name" value="Quinoprotein alcohol dehydrogenase-like"/>
    <property type="match status" value="1"/>
</dbReference>
<keyword evidence="10" id="KW-1185">Reference proteome</keyword>
<dbReference type="PROSITE" id="PS00678">
    <property type="entry name" value="WD_REPEATS_1"/>
    <property type="match status" value="1"/>
</dbReference>
<feature type="compositionally biased region" description="Low complexity" evidence="8">
    <location>
        <begin position="202"/>
        <end position="225"/>
    </location>
</feature>
<proteinExistence type="inferred from homology"/>
<dbReference type="AlphaFoldDB" id="A0AAE0MXW5"/>
<comment type="subunit">
    <text evidence="5">Component of the ASTRA chromatin remodeling machinery complex.</text>
</comment>
<reference evidence="9" key="1">
    <citation type="journal article" date="2023" name="Mol. Phylogenet. Evol.">
        <title>Genome-scale phylogeny and comparative genomics of the fungal order Sordariales.</title>
        <authorList>
            <person name="Hensen N."/>
            <person name="Bonometti L."/>
            <person name="Westerberg I."/>
            <person name="Brannstrom I.O."/>
            <person name="Guillou S."/>
            <person name="Cros-Aarteil S."/>
            <person name="Calhoun S."/>
            <person name="Haridas S."/>
            <person name="Kuo A."/>
            <person name="Mondo S."/>
            <person name="Pangilinan J."/>
            <person name="Riley R."/>
            <person name="LaButti K."/>
            <person name="Andreopoulos B."/>
            <person name="Lipzen A."/>
            <person name="Chen C."/>
            <person name="Yan M."/>
            <person name="Daum C."/>
            <person name="Ng V."/>
            <person name="Clum A."/>
            <person name="Steindorff A."/>
            <person name="Ohm R.A."/>
            <person name="Martin F."/>
            <person name="Silar P."/>
            <person name="Natvig D.O."/>
            <person name="Lalanne C."/>
            <person name="Gautier V."/>
            <person name="Ament-Velasquez S.L."/>
            <person name="Kruys A."/>
            <person name="Hutchinson M.I."/>
            <person name="Powell A.J."/>
            <person name="Barry K."/>
            <person name="Miller A.N."/>
            <person name="Grigoriev I.V."/>
            <person name="Debuchy R."/>
            <person name="Gladieux P."/>
            <person name="Hiltunen Thoren M."/>
            <person name="Johannesson H."/>
        </authorList>
    </citation>
    <scope>NUCLEOTIDE SEQUENCE</scope>
    <source>
        <strain evidence="9">CBS 958.72</strain>
    </source>
</reference>
<feature type="region of interest" description="Disordered" evidence="8">
    <location>
        <begin position="188"/>
        <end position="236"/>
    </location>
</feature>
<keyword evidence="2" id="KW-0677">Repeat</keyword>
<comment type="function">
    <text evidence="3">Component of the ASTRA complex involved in chromatin remodeling.</text>
</comment>
<dbReference type="InterPro" id="IPR011047">
    <property type="entry name" value="Quinoprotein_ADH-like_sf"/>
</dbReference>
<comment type="caution">
    <text evidence="9">The sequence shown here is derived from an EMBL/GenBank/DDBJ whole genome shotgun (WGS) entry which is preliminary data.</text>
</comment>
<dbReference type="Pfam" id="PF00400">
    <property type="entry name" value="WD40"/>
    <property type="match status" value="2"/>
</dbReference>
<keyword evidence="1 7" id="KW-0853">WD repeat</keyword>
<evidence type="ECO:0000256" key="5">
    <source>
        <dbReference type="ARBA" id="ARBA00038749"/>
    </source>
</evidence>
<feature type="repeat" description="WD" evidence="7">
    <location>
        <begin position="4"/>
        <end position="37"/>
    </location>
</feature>
<dbReference type="InterPro" id="IPR015943">
    <property type="entry name" value="WD40/YVTN_repeat-like_dom_sf"/>
</dbReference>
<evidence type="ECO:0000313" key="10">
    <source>
        <dbReference type="Proteomes" id="UP001287356"/>
    </source>
</evidence>
<feature type="non-terminal residue" evidence="9">
    <location>
        <position position="381"/>
    </location>
</feature>
<dbReference type="Proteomes" id="UP001287356">
    <property type="component" value="Unassembled WGS sequence"/>
</dbReference>
<evidence type="ECO:0000256" key="4">
    <source>
        <dbReference type="ARBA" id="ARBA00037931"/>
    </source>
</evidence>
<protein>
    <recommendedName>
        <fullName evidence="6">ASTRA-associated protein 1</fullName>
    </recommendedName>
</protein>
<dbReference type="SMART" id="SM00320">
    <property type="entry name" value="WD40"/>
    <property type="match status" value="3"/>
</dbReference>
<dbReference type="PANTHER" id="PTHR19854:SF1">
    <property type="entry name" value="GUANINE NUCLEOTIDE-BINDING PROTEIN SUBUNIT BETA-LIKE PROTEIN 1"/>
    <property type="match status" value="1"/>
</dbReference>
<dbReference type="EMBL" id="JAULSN010000020">
    <property type="protein sequence ID" value="KAK3358304.1"/>
    <property type="molecule type" value="Genomic_DNA"/>
</dbReference>
<evidence type="ECO:0000256" key="3">
    <source>
        <dbReference type="ARBA" id="ARBA00037338"/>
    </source>
</evidence>
<evidence type="ECO:0000256" key="6">
    <source>
        <dbReference type="ARBA" id="ARBA00040563"/>
    </source>
</evidence>
<dbReference type="InterPro" id="IPR001680">
    <property type="entry name" value="WD40_rpt"/>
</dbReference>
<feature type="region of interest" description="Disordered" evidence="8">
    <location>
        <begin position="297"/>
        <end position="338"/>
    </location>
</feature>
<name>A0AAE0MXW5_9PEZI</name>
<organism evidence="9 10">
    <name type="scientific">Lasiosphaeria ovina</name>
    <dbReference type="NCBI Taxonomy" id="92902"/>
    <lineage>
        <taxon>Eukaryota</taxon>
        <taxon>Fungi</taxon>
        <taxon>Dikarya</taxon>
        <taxon>Ascomycota</taxon>
        <taxon>Pezizomycotina</taxon>
        <taxon>Sordariomycetes</taxon>
        <taxon>Sordariomycetidae</taxon>
        <taxon>Sordariales</taxon>
        <taxon>Lasiosphaeriaceae</taxon>
        <taxon>Lasiosphaeria</taxon>
    </lineage>
</organism>
<comment type="similarity">
    <text evidence="4">Belongs to the WD repeat ASA1 family.</text>
</comment>
<evidence type="ECO:0000256" key="8">
    <source>
        <dbReference type="SAM" id="MobiDB-lite"/>
    </source>
</evidence>
<dbReference type="InterPro" id="IPR019775">
    <property type="entry name" value="WD40_repeat_CS"/>
</dbReference>
<dbReference type="PROSITE" id="PS50082">
    <property type="entry name" value="WD_REPEATS_2"/>
    <property type="match status" value="2"/>
</dbReference>
<feature type="compositionally biased region" description="Polar residues" evidence="8">
    <location>
        <begin position="323"/>
        <end position="333"/>
    </location>
</feature>
<evidence type="ECO:0000256" key="7">
    <source>
        <dbReference type="PROSITE-ProRule" id="PRU00221"/>
    </source>
</evidence>
<evidence type="ECO:0000256" key="2">
    <source>
        <dbReference type="ARBA" id="ARBA00022737"/>
    </source>
</evidence>
<dbReference type="Gene3D" id="2.130.10.10">
    <property type="entry name" value="YVTN repeat-like/Quinoprotein amine dehydrogenase"/>
    <property type="match status" value="1"/>
</dbReference>
<evidence type="ECO:0000256" key="1">
    <source>
        <dbReference type="ARBA" id="ARBA00022574"/>
    </source>
</evidence>